<comment type="caution">
    <text evidence="2">The sequence shown here is derived from an EMBL/GenBank/DDBJ whole genome shotgun (WGS) entry which is preliminary data.</text>
</comment>
<feature type="domain" description="Amidohydrolase-related" evidence="1">
    <location>
        <begin position="8"/>
        <end position="77"/>
    </location>
</feature>
<protein>
    <recommendedName>
        <fullName evidence="1">Amidohydrolase-related domain-containing protein</fullName>
    </recommendedName>
</protein>
<dbReference type="GO" id="GO:0016787">
    <property type="term" value="F:hydrolase activity"/>
    <property type="evidence" value="ECO:0007669"/>
    <property type="project" value="InterPro"/>
</dbReference>
<dbReference type="Proteomes" id="UP000652219">
    <property type="component" value="Unassembled WGS sequence"/>
</dbReference>
<keyword evidence="3" id="KW-1185">Reference proteome</keyword>
<dbReference type="Gene3D" id="3.20.20.140">
    <property type="entry name" value="Metal-dependent hydrolases"/>
    <property type="match status" value="1"/>
</dbReference>
<dbReference type="SUPFAM" id="SSF51556">
    <property type="entry name" value="Metallo-dependent hydrolases"/>
    <property type="match status" value="1"/>
</dbReference>
<dbReference type="AlphaFoldDB" id="A0A8H6IUH0"/>
<evidence type="ECO:0000313" key="3">
    <source>
        <dbReference type="Proteomes" id="UP000652219"/>
    </source>
</evidence>
<proteinExistence type="predicted"/>
<reference evidence="2 3" key="1">
    <citation type="journal article" date="2020" name="Phytopathology">
        <title>Genome Sequence Resources of Colletotrichum truncatum, C. plurivorum, C. musicola, and C. sojae: Four Species Pathogenic to Soybean (Glycine max).</title>
        <authorList>
            <person name="Rogerio F."/>
            <person name="Boufleur T.R."/>
            <person name="Ciampi-Guillardi M."/>
            <person name="Sukno S.A."/>
            <person name="Thon M.R."/>
            <person name="Massola Junior N.S."/>
            <person name="Baroncelli R."/>
        </authorList>
    </citation>
    <scope>NUCLEOTIDE SEQUENCE [LARGE SCALE GENOMIC DNA]</scope>
    <source>
        <strain evidence="2 3">LFN0009</strain>
    </source>
</reference>
<organism evidence="2 3">
    <name type="scientific">Colletotrichum sojae</name>
    <dbReference type="NCBI Taxonomy" id="2175907"/>
    <lineage>
        <taxon>Eukaryota</taxon>
        <taxon>Fungi</taxon>
        <taxon>Dikarya</taxon>
        <taxon>Ascomycota</taxon>
        <taxon>Pezizomycotina</taxon>
        <taxon>Sordariomycetes</taxon>
        <taxon>Hypocreomycetidae</taxon>
        <taxon>Glomerellales</taxon>
        <taxon>Glomerellaceae</taxon>
        <taxon>Colletotrichum</taxon>
        <taxon>Colletotrichum orchidearum species complex</taxon>
    </lineage>
</organism>
<name>A0A8H6IUH0_9PEZI</name>
<evidence type="ECO:0000313" key="2">
    <source>
        <dbReference type="EMBL" id="KAF6798851.1"/>
    </source>
</evidence>
<evidence type="ECO:0000259" key="1">
    <source>
        <dbReference type="Pfam" id="PF04909"/>
    </source>
</evidence>
<dbReference type="InterPro" id="IPR032466">
    <property type="entry name" value="Metal_Hydrolase"/>
</dbReference>
<accession>A0A8H6IUH0</accession>
<sequence>MEDARSFYFDTALSAGAPTLALLREFTRPGHVLFGSDFPYAPELAIVDMNERLDSYGGRDEAFVRSICYEAAVRLFPRLAEIFSSVA</sequence>
<dbReference type="EMBL" id="WIGN01000329">
    <property type="protein sequence ID" value="KAF6798851.1"/>
    <property type="molecule type" value="Genomic_DNA"/>
</dbReference>
<dbReference type="InterPro" id="IPR006680">
    <property type="entry name" value="Amidohydro-rel"/>
</dbReference>
<gene>
    <name evidence="2" type="ORF">CSOJ01_12586</name>
</gene>
<dbReference type="Pfam" id="PF04909">
    <property type="entry name" value="Amidohydro_2"/>
    <property type="match status" value="1"/>
</dbReference>